<dbReference type="PANTHER" id="PTHR12393">
    <property type="entry name" value="SPHINGOMYELIN PHOSPHODIESTERASE RELATED"/>
    <property type="match status" value="1"/>
</dbReference>
<gene>
    <name evidence="2" type="ORF">GPECTOR_2g1035</name>
</gene>
<dbReference type="Gene3D" id="1.25.40.20">
    <property type="entry name" value="Ankyrin repeat-containing domain"/>
    <property type="match status" value="1"/>
</dbReference>
<dbReference type="GO" id="GO:0030149">
    <property type="term" value="P:sphingolipid catabolic process"/>
    <property type="evidence" value="ECO:0007669"/>
    <property type="project" value="TreeGrafter"/>
</dbReference>
<dbReference type="GO" id="GO:0004620">
    <property type="term" value="F:phospholipase activity"/>
    <property type="evidence" value="ECO:0007669"/>
    <property type="project" value="TreeGrafter"/>
</dbReference>
<dbReference type="PANTHER" id="PTHR12393:SF6">
    <property type="entry name" value="SPHINGOMYELIN PHOSPHODIESTERASE 2"/>
    <property type="match status" value="1"/>
</dbReference>
<sequence>MEVHNDSALFAPSSQSTRFVGSTTAGGSPAPAAGPSSTDPPHVPIPDPSRIWLPELVTRIASFLPPNFVACTMRLIDRATARLLRAHTAVRLSQPSPPHEFARRWGCAAALRPLARQQRRRLLALTAGTGCLDNLQTLLSLREHCPLGPDLLEAAAAAGQLAACAWLQQRGCPAQRGALAAAAGGGAQAVCEWLMTEGGCAADAEAAAAAARAGHPELALWMLALLPPLPGLLPSAGPSPPPSPSVSSPFAESTCALPSAPWVLDQQQAFELLLAAAEGCELPALQRLWAACRPGGAAGPAFRLTSTQELDLLAAAAACPAPDWQAKVLWLQSQRPSGAPLLGWVSSSVPERVPGEAAAQRLTWLRSTLGCPVGEPAASAAAAAGNVSALCYVLDECGVQMDRLSRVRARLAAAVGGHMEMLRELRRRHGDGQPPLYGGVLENAAEAGHVAVLEWALGDAPPARREALLAEGLCVATAARSGSVVAMRWLRERGVRWGSGCYEAAADAGCEEAIEWLAQQGCPAEDTHDAYAAAARHGDLSSLACLRRCLGPAGRGPDARALACAVHLVASRCCAQGWEQGGGWSGLRGLEWLLRDGCPVDWDAAERAVGPVVGWRDGVTPLAEWLAEQRRAADARREGLDGRT</sequence>
<feature type="compositionally biased region" description="Low complexity" evidence="1">
    <location>
        <begin position="21"/>
        <end position="37"/>
    </location>
</feature>
<dbReference type="AlphaFoldDB" id="A0A150GZZ8"/>
<evidence type="ECO:0000313" key="2">
    <source>
        <dbReference type="EMBL" id="KXZ55486.1"/>
    </source>
</evidence>
<dbReference type="Proteomes" id="UP000075714">
    <property type="component" value="Unassembled WGS sequence"/>
</dbReference>
<name>A0A150GZZ8_GONPE</name>
<dbReference type="GO" id="GO:0046513">
    <property type="term" value="P:ceramide biosynthetic process"/>
    <property type="evidence" value="ECO:0007669"/>
    <property type="project" value="TreeGrafter"/>
</dbReference>
<dbReference type="GO" id="GO:0071944">
    <property type="term" value="C:cell periphery"/>
    <property type="evidence" value="ECO:0007669"/>
    <property type="project" value="TreeGrafter"/>
</dbReference>
<protein>
    <submittedName>
        <fullName evidence="2">Uncharacterized protein</fullName>
    </submittedName>
</protein>
<dbReference type="GO" id="GO:0005783">
    <property type="term" value="C:endoplasmic reticulum"/>
    <property type="evidence" value="ECO:0007669"/>
    <property type="project" value="TreeGrafter"/>
</dbReference>
<comment type="caution">
    <text evidence="2">The sequence shown here is derived from an EMBL/GenBank/DDBJ whole genome shotgun (WGS) entry which is preliminary data.</text>
</comment>
<dbReference type="InterPro" id="IPR036770">
    <property type="entry name" value="Ankyrin_rpt-contain_sf"/>
</dbReference>
<keyword evidence="3" id="KW-1185">Reference proteome</keyword>
<proteinExistence type="predicted"/>
<accession>A0A150GZZ8</accession>
<dbReference type="EMBL" id="LSYV01000003">
    <property type="protein sequence ID" value="KXZ55486.1"/>
    <property type="molecule type" value="Genomic_DNA"/>
</dbReference>
<evidence type="ECO:0000313" key="3">
    <source>
        <dbReference type="Proteomes" id="UP000075714"/>
    </source>
</evidence>
<dbReference type="GO" id="GO:0016020">
    <property type="term" value="C:membrane"/>
    <property type="evidence" value="ECO:0007669"/>
    <property type="project" value="TreeGrafter"/>
</dbReference>
<organism evidence="2 3">
    <name type="scientific">Gonium pectorale</name>
    <name type="common">Green alga</name>
    <dbReference type="NCBI Taxonomy" id="33097"/>
    <lineage>
        <taxon>Eukaryota</taxon>
        <taxon>Viridiplantae</taxon>
        <taxon>Chlorophyta</taxon>
        <taxon>core chlorophytes</taxon>
        <taxon>Chlorophyceae</taxon>
        <taxon>CS clade</taxon>
        <taxon>Chlamydomonadales</taxon>
        <taxon>Volvocaceae</taxon>
        <taxon>Gonium</taxon>
    </lineage>
</organism>
<feature type="region of interest" description="Disordered" evidence="1">
    <location>
        <begin position="1"/>
        <end position="45"/>
    </location>
</feature>
<evidence type="ECO:0000256" key="1">
    <source>
        <dbReference type="SAM" id="MobiDB-lite"/>
    </source>
</evidence>
<reference evidence="3" key="1">
    <citation type="journal article" date="2016" name="Nat. Commun.">
        <title>The Gonium pectorale genome demonstrates co-option of cell cycle regulation during the evolution of multicellularity.</title>
        <authorList>
            <person name="Hanschen E.R."/>
            <person name="Marriage T.N."/>
            <person name="Ferris P.J."/>
            <person name="Hamaji T."/>
            <person name="Toyoda A."/>
            <person name="Fujiyama A."/>
            <person name="Neme R."/>
            <person name="Noguchi H."/>
            <person name="Minakuchi Y."/>
            <person name="Suzuki M."/>
            <person name="Kawai-Toyooka H."/>
            <person name="Smith D.R."/>
            <person name="Sparks H."/>
            <person name="Anderson J."/>
            <person name="Bakaric R."/>
            <person name="Luria V."/>
            <person name="Karger A."/>
            <person name="Kirschner M.W."/>
            <person name="Durand P.M."/>
            <person name="Michod R.E."/>
            <person name="Nozaki H."/>
            <person name="Olson B.J."/>
        </authorList>
    </citation>
    <scope>NUCLEOTIDE SEQUENCE [LARGE SCALE GENOMIC DNA]</scope>
    <source>
        <strain evidence="3">NIES-2863</strain>
    </source>
</reference>